<dbReference type="Proteomes" id="UP000623129">
    <property type="component" value="Unassembled WGS sequence"/>
</dbReference>
<dbReference type="GO" id="GO:0008017">
    <property type="term" value="F:microtubule binding"/>
    <property type="evidence" value="ECO:0007669"/>
    <property type="project" value="InterPro"/>
</dbReference>
<dbReference type="PANTHER" id="PTHR19321">
    <property type="entry name" value="PROTEIN REGULATOR OF CYTOKINESIS 1 PRC1-RELATED"/>
    <property type="match status" value="1"/>
</dbReference>
<dbReference type="OrthoDB" id="642895at2759"/>
<dbReference type="GO" id="GO:0005819">
    <property type="term" value="C:spindle"/>
    <property type="evidence" value="ECO:0007669"/>
    <property type="project" value="TreeGrafter"/>
</dbReference>
<organism evidence="5 6">
    <name type="scientific">Carex littledalei</name>
    <dbReference type="NCBI Taxonomy" id="544730"/>
    <lineage>
        <taxon>Eukaryota</taxon>
        <taxon>Viridiplantae</taxon>
        <taxon>Streptophyta</taxon>
        <taxon>Embryophyta</taxon>
        <taxon>Tracheophyta</taxon>
        <taxon>Spermatophyta</taxon>
        <taxon>Magnoliopsida</taxon>
        <taxon>Liliopsida</taxon>
        <taxon>Poales</taxon>
        <taxon>Cyperaceae</taxon>
        <taxon>Cyperoideae</taxon>
        <taxon>Cariceae</taxon>
        <taxon>Carex</taxon>
        <taxon>Carex subgen. Euthyceras</taxon>
    </lineage>
</organism>
<feature type="region of interest" description="Disordered" evidence="4">
    <location>
        <begin position="523"/>
        <end position="548"/>
    </location>
</feature>
<protein>
    <submittedName>
        <fullName evidence="5">Microtubule-associated protein 5-like protein</fullName>
    </submittedName>
</protein>
<proteinExistence type="inferred from homology"/>
<comment type="similarity">
    <text evidence="1">Belongs to the MAP65/ASE1 family.</text>
</comment>
<evidence type="ECO:0000256" key="4">
    <source>
        <dbReference type="SAM" id="MobiDB-lite"/>
    </source>
</evidence>
<evidence type="ECO:0000256" key="3">
    <source>
        <dbReference type="SAM" id="Coils"/>
    </source>
</evidence>
<comment type="caution">
    <text evidence="5">The sequence shown here is derived from an EMBL/GenBank/DDBJ whole genome shotgun (WGS) entry which is preliminary data.</text>
</comment>
<reference evidence="5" key="1">
    <citation type="submission" date="2020-01" db="EMBL/GenBank/DDBJ databases">
        <title>Genome sequence of Kobresia littledalei, the first chromosome-level genome in the family Cyperaceae.</title>
        <authorList>
            <person name="Qu G."/>
        </authorList>
    </citation>
    <scope>NUCLEOTIDE SEQUENCE</scope>
    <source>
        <strain evidence="5">C.B.Clarke</strain>
        <tissue evidence="5">Leaf</tissue>
    </source>
</reference>
<evidence type="ECO:0000313" key="6">
    <source>
        <dbReference type="Proteomes" id="UP000623129"/>
    </source>
</evidence>
<feature type="coiled-coil region" evidence="3">
    <location>
        <begin position="114"/>
        <end position="184"/>
    </location>
</feature>
<gene>
    <name evidence="5" type="ORF">FCM35_KLT00027</name>
</gene>
<dbReference type="AlphaFoldDB" id="A0A833S0J2"/>
<dbReference type="Pfam" id="PF03999">
    <property type="entry name" value="MAP65_ASE1"/>
    <property type="match status" value="1"/>
</dbReference>
<name>A0A833S0J2_9POAL</name>
<sequence length="548" mass="62984">MSRSLPSPPSPPRAKATSCHSLLQELTDLWEEIGEIEEEKDRMIRQLEEECLNVYWKKVDTARKHKEDLHQALADGKAEISHLMSALGDHESLFQLENKKGTLKEQVAMIKPLLDALRSKREERIKELMALQVQITLLSSEIAGNVHNTRPAQVDERDLSVKKLSELSSQLEELQKEKDIRLRKVNAYVASIHELANVMLLDISKTLLEIHPCFGDGRKATSRSISNDTLTRLEATLSALKQEKKDRLQKLQGLGSTLIELWNIMDMPSDERNKFEHITRLISVSPDAVFGQGRLGSAVIDEAQHEVERLNFLKASKMKELVLKKQDELEEIYRGVHMDIESDAERQILIDLIDSGSVDISDLMDGMDGRIAKAREQAISRKDILEKVEKWKFAAEEESWLDEYERDQSRYSAGRGVHKNMKRAEKARILVNKLPALLESLTSKTKAWEKEKEMSFMYDKVRLLDTLEEYTRQRKEKDEEKKRSREQKKLQDQFMVEKEAMFGAKPSPLRQFQVKKPLGQSSNVNVVPTGTPSSRRISTSRHGATYFW</sequence>
<dbReference type="PANTHER" id="PTHR19321:SF4">
    <property type="entry name" value="65-KDA MICROTUBULE-ASSOCIATED PROTEIN 5"/>
    <property type="match status" value="1"/>
</dbReference>
<keyword evidence="6" id="KW-1185">Reference proteome</keyword>
<evidence type="ECO:0000256" key="2">
    <source>
        <dbReference type="ARBA" id="ARBA00022701"/>
    </source>
</evidence>
<accession>A0A833S0J2</accession>
<keyword evidence="2" id="KW-0493">Microtubule</keyword>
<feature type="coiled-coil region" evidence="3">
    <location>
        <begin position="460"/>
        <end position="487"/>
    </location>
</feature>
<dbReference type="Gene3D" id="1.20.58.1520">
    <property type="match status" value="1"/>
</dbReference>
<dbReference type="GO" id="GO:0005737">
    <property type="term" value="C:cytoplasm"/>
    <property type="evidence" value="ECO:0007669"/>
    <property type="project" value="TreeGrafter"/>
</dbReference>
<feature type="compositionally biased region" description="Polar residues" evidence="4">
    <location>
        <begin position="523"/>
        <end position="542"/>
    </location>
</feature>
<dbReference type="GO" id="GO:0000226">
    <property type="term" value="P:microtubule cytoskeleton organization"/>
    <property type="evidence" value="ECO:0007669"/>
    <property type="project" value="InterPro"/>
</dbReference>
<keyword evidence="3" id="KW-0175">Coiled coil</keyword>
<evidence type="ECO:0000313" key="5">
    <source>
        <dbReference type="EMBL" id="KAF3341389.1"/>
    </source>
</evidence>
<dbReference type="InterPro" id="IPR007145">
    <property type="entry name" value="MAP65_Ase1_PRC1"/>
</dbReference>
<evidence type="ECO:0000256" key="1">
    <source>
        <dbReference type="ARBA" id="ARBA00006187"/>
    </source>
</evidence>
<dbReference type="GO" id="GO:0005874">
    <property type="term" value="C:microtubule"/>
    <property type="evidence" value="ECO:0007669"/>
    <property type="project" value="UniProtKB-KW"/>
</dbReference>
<dbReference type="EMBL" id="SWLB01000001">
    <property type="protein sequence ID" value="KAF3341389.1"/>
    <property type="molecule type" value="Genomic_DNA"/>
</dbReference>